<keyword evidence="10 11" id="KW-0961">Cell wall biogenesis/degradation</keyword>
<keyword evidence="2 10" id="KW-1003">Cell membrane</keyword>
<evidence type="ECO:0000256" key="5">
    <source>
        <dbReference type="ARBA" id="ARBA00022984"/>
    </source>
</evidence>
<dbReference type="InterPro" id="IPR051050">
    <property type="entry name" value="Lipid_II_flippase_MurJ/MviN"/>
</dbReference>
<dbReference type="GO" id="GO:0009252">
    <property type="term" value="P:peptidoglycan biosynthetic process"/>
    <property type="evidence" value="ECO:0007669"/>
    <property type="project" value="UniProtKB-UniRule"/>
</dbReference>
<evidence type="ECO:0000256" key="7">
    <source>
        <dbReference type="ARBA" id="ARBA00023136"/>
    </source>
</evidence>
<keyword evidence="10" id="KW-0997">Cell inner membrane</keyword>
<keyword evidence="5 10" id="KW-0573">Peptidoglycan synthesis</keyword>
<feature type="transmembrane region" description="Helical" evidence="10">
    <location>
        <begin position="168"/>
        <end position="184"/>
    </location>
</feature>
<dbReference type="GO" id="GO:0008360">
    <property type="term" value="P:regulation of cell shape"/>
    <property type="evidence" value="ECO:0007669"/>
    <property type="project" value="UniProtKB-UniRule"/>
</dbReference>
<dbReference type="CDD" id="cd13123">
    <property type="entry name" value="MATE_MurJ_like"/>
    <property type="match status" value="1"/>
</dbReference>
<dbReference type="GO" id="GO:0005886">
    <property type="term" value="C:plasma membrane"/>
    <property type="evidence" value="ECO:0007669"/>
    <property type="project" value="UniProtKB-SubCell"/>
</dbReference>
<sequence>MKSKSSLLKSGLLLSLLTLVSRVLGLAREVVKSTLMGTSATADAFTVAFMIPNLFRRLFAENAISVAFIPVFTQHYSMPSSAQVPCSSKTKEFLSAIFTLMSSVTASISLIGILGAPYIVRLFDTDQSLTVSLTRLMFPYLWMISLAAFFQGMLHSIKVFVPSGCTPIFFNVSVIFSMYFLNVSHMNVAIAAAIGVLIGGCAQALFQLIFVYMHGFRFTLQSPLKAMHDEGVRRIIALLLPTTVGIATYLLNDLVCTALATSVEIGVAASVQYSLRIQELLLGIFIVSLSSVVLPDLSFHVMRKDWQSFEDLLITAIKIVMLITIPATFFVLFSSDRIITLVYKNAIFNELSVRMTATIFRWHSVGMLAIALNRVLISAFYAQHNSFAPMIAGTISFVTNIILATLLFIPLGGKGIAFSLSAASMVQTVFLWMFLKRSWQITIPSLYKTSLYYGVKITLFSVIALVPTWASSFFTAYFFPGSHKIISHGVPLCVEALIFSCTGCILLLLSRDEFAYKALRSIRFCR</sequence>
<dbReference type="RefSeq" id="WP_010881965.1">
    <property type="nucleotide sequence ID" value="NC_010741.1"/>
</dbReference>
<dbReference type="GO" id="GO:0015648">
    <property type="term" value="F:lipid-linked peptidoglycan transporter activity"/>
    <property type="evidence" value="ECO:0007669"/>
    <property type="project" value="UniProtKB-UniRule"/>
</dbReference>
<feature type="transmembrane region" description="Helical" evidence="10">
    <location>
        <begin position="235"/>
        <end position="260"/>
    </location>
</feature>
<accession>A0A0H3BKR0</accession>
<evidence type="ECO:0000313" key="13">
    <source>
        <dbReference type="Proteomes" id="UP000001202"/>
    </source>
</evidence>
<name>A0A0H3BKR0_TREPS</name>
<comment type="pathway">
    <text evidence="10">Cell wall biogenesis; peptidoglycan biosynthesis.</text>
</comment>
<dbReference type="GeneID" id="93876285"/>
<evidence type="ECO:0000256" key="1">
    <source>
        <dbReference type="ARBA" id="ARBA00004651"/>
    </source>
</evidence>
<dbReference type="PATRIC" id="fig|455434.6.peg.513"/>
<proteinExistence type="inferred from homology"/>
<feature type="transmembrane region" description="Helical" evidence="10">
    <location>
        <begin position="97"/>
        <end position="120"/>
    </location>
</feature>
<evidence type="ECO:0000256" key="4">
    <source>
        <dbReference type="ARBA" id="ARBA00022960"/>
    </source>
</evidence>
<evidence type="ECO:0000313" key="12">
    <source>
        <dbReference type="EMBL" id="ACD70939.1"/>
    </source>
</evidence>
<dbReference type="PRINTS" id="PR01806">
    <property type="entry name" value="VIRFACTRMVIN"/>
</dbReference>
<feature type="transmembrane region" description="Helical" evidence="10">
    <location>
        <begin position="387"/>
        <end position="409"/>
    </location>
</feature>
<keyword evidence="10 11" id="KW-0813">Transport</keyword>
<dbReference type="NCBIfam" id="TIGR01695">
    <property type="entry name" value="murJ_mviN"/>
    <property type="match status" value="1"/>
</dbReference>
<dbReference type="Pfam" id="PF03023">
    <property type="entry name" value="MurJ"/>
    <property type="match status" value="1"/>
</dbReference>
<dbReference type="SMR" id="A0A0H3BKR0"/>
<keyword evidence="4 10" id="KW-0133">Cell shape</keyword>
<evidence type="ECO:0000256" key="6">
    <source>
        <dbReference type="ARBA" id="ARBA00022989"/>
    </source>
</evidence>
<keyword evidence="6 10" id="KW-1133">Transmembrane helix</keyword>
<feature type="transmembrane region" description="Helical" evidence="10">
    <location>
        <begin position="312"/>
        <end position="333"/>
    </location>
</feature>
<dbReference type="InterPro" id="IPR004268">
    <property type="entry name" value="MurJ"/>
</dbReference>
<evidence type="ECO:0000256" key="9">
    <source>
        <dbReference type="ARBA" id="ARBA00061532"/>
    </source>
</evidence>
<dbReference type="PANTHER" id="PTHR47019:SF1">
    <property type="entry name" value="LIPID II FLIPPASE MURJ"/>
    <property type="match status" value="1"/>
</dbReference>
<keyword evidence="7 10" id="KW-0472">Membrane</keyword>
<feature type="transmembrane region" description="Helical" evidence="10">
    <location>
        <begin position="140"/>
        <end position="161"/>
    </location>
</feature>
<comment type="function">
    <text evidence="8 10 11">Involved in peptidoglycan biosynthesis. Transports lipid-linked peptidoglycan precursors from the inner to the outer leaflet of the cytoplasmic membrane.</text>
</comment>
<dbReference type="PIRSF" id="PIRSF002869">
    <property type="entry name" value="MviN"/>
    <property type="match status" value="1"/>
</dbReference>
<evidence type="ECO:0000256" key="3">
    <source>
        <dbReference type="ARBA" id="ARBA00022692"/>
    </source>
</evidence>
<reference evidence="12 13" key="1">
    <citation type="journal article" date="2008" name="BMC Microbiol.">
        <title>Complete genome sequence of Treponema pallidum ssp. pallidum strain SS14 determined with oligonucleotide arrays.</title>
        <authorList>
            <person name="Matejkova P."/>
            <person name="Strouhal M."/>
            <person name="Smajs D."/>
            <person name="Norris S.J."/>
            <person name="Palzkill T."/>
            <person name="Petrosino J.F."/>
            <person name="Sodergren E."/>
            <person name="Norton J.E."/>
            <person name="Singh J."/>
            <person name="Richmond T.A."/>
            <person name="Molla M.N."/>
            <person name="Albert T.J."/>
            <person name="Weinstock G.M."/>
        </authorList>
    </citation>
    <scope>NUCLEOTIDE SEQUENCE [LARGE SCALE GENOMIC DNA]</scope>
    <source>
        <strain evidence="12 13">SS14</strain>
    </source>
</reference>
<comment type="caution">
    <text evidence="10">Lacks conserved residue(s) required for the propagation of feature annotation.</text>
</comment>
<evidence type="ECO:0000256" key="2">
    <source>
        <dbReference type="ARBA" id="ARBA00022475"/>
    </source>
</evidence>
<organism evidence="12 13">
    <name type="scientific">Treponema pallidum subsp. pallidum (strain SS14)</name>
    <dbReference type="NCBI Taxonomy" id="455434"/>
    <lineage>
        <taxon>Bacteria</taxon>
        <taxon>Pseudomonadati</taxon>
        <taxon>Spirochaetota</taxon>
        <taxon>Spirochaetia</taxon>
        <taxon>Spirochaetales</taxon>
        <taxon>Treponemataceae</taxon>
        <taxon>Treponema</taxon>
    </lineage>
</organism>
<dbReference type="UniPathway" id="UPA00219"/>
<feature type="transmembrane region" description="Helical" evidence="10">
    <location>
        <begin position="485"/>
        <end position="509"/>
    </location>
</feature>
<comment type="subcellular location">
    <subcellularLocation>
        <location evidence="10">Cell inner membrane</location>
        <topology evidence="10">Multi-pass membrane protein</topology>
    </subcellularLocation>
    <subcellularLocation>
        <location evidence="1">Cell membrane</location>
        <topology evidence="1">Multi-pass membrane protein</topology>
    </subcellularLocation>
</comment>
<evidence type="ECO:0000256" key="8">
    <source>
        <dbReference type="ARBA" id="ARBA00060041"/>
    </source>
</evidence>
<feature type="transmembrane region" description="Helical" evidence="10">
    <location>
        <begin position="359"/>
        <end position="380"/>
    </location>
</feature>
<dbReference type="KEGG" id="tpp:TPASS_0516"/>
<dbReference type="AlphaFoldDB" id="A0A0H3BKR0"/>
<dbReference type="PANTHER" id="PTHR47019">
    <property type="entry name" value="LIPID II FLIPPASE MURJ"/>
    <property type="match status" value="1"/>
</dbReference>
<feature type="transmembrane region" description="Helical" evidence="10">
    <location>
        <begin position="190"/>
        <end position="214"/>
    </location>
</feature>
<dbReference type="HAMAP" id="MF_02078">
    <property type="entry name" value="MurJ_MviN"/>
    <property type="match status" value="1"/>
</dbReference>
<feature type="transmembrane region" description="Helical" evidence="10">
    <location>
        <begin position="455"/>
        <end position="479"/>
    </location>
</feature>
<protein>
    <recommendedName>
        <fullName evidence="10">Probable lipid II flippase MurJ</fullName>
    </recommendedName>
</protein>
<feature type="transmembrane region" description="Helical" evidence="10">
    <location>
        <begin position="280"/>
        <end position="300"/>
    </location>
</feature>
<dbReference type="GO" id="GO:0034204">
    <property type="term" value="P:lipid translocation"/>
    <property type="evidence" value="ECO:0007669"/>
    <property type="project" value="TreeGrafter"/>
</dbReference>
<evidence type="ECO:0000256" key="10">
    <source>
        <dbReference type="HAMAP-Rule" id="MF_02078"/>
    </source>
</evidence>
<dbReference type="EMBL" id="CP000805">
    <property type="protein sequence ID" value="ACD70939.1"/>
    <property type="molecule type" value="Genomic_DNA"/>
</dbReference>
<keyword evidence="3 10" id="KW-0812">Transmembrane</keyword>
<dbReference type="GO" id="GO:0071555">
    <property type="term" value="P:cell wall organization"/>
    <property type="evidence" value="ECO:0007669"/>
    <property type="project" value="UniProtKB-UniRule"/>
</dbReference>
<dbReference type="Proteomes" id="UP000001202">
    <property type="component" value="Chromosome"/>
</dbReference>
<evidence type="ECO:0000256" key="11">
    <source>
        <dbReference type="PIRNR" id="PIRNR002869"/>
    </source>
</evidence>
<comment type="similarity">
    <text evidence="9 10 11">Belongs to the MurJ/MviN family.</text>
</comment>
<gene>
    <name evidence="12" type="primary">mviN</name>
    <name evidence="10" type="synonym">murJ</name>
    <name evidence="12" type="ordered locus">TPASS_0516</name>
</gene>